<organism evidence="1 2">
    <name type="scientific">Sellimonas catena</name>
    <dbReference type="NCBI Taxonomy" id="2994035"/>
    <lineage>
        <taxon>Bacteria</taxon>
        <taxon>Bacillati</taxon>
        <taxon>Bacillota</taxon>
        <taxon>Clostridia</taxon>
        <taxon>Lachnospirales</taxon>
        <taxon>Lachnospiraceae</taxon>
        <taxon>Sellimonas</taxon>
    </lineage>
</organism>
<evidence type="ECO:0000313" key="1">
    <source>
        <dbReference type="EMBL" id="GLG06162.1"/>
    </source>
</evidence>
<accession>A0A9W6C9A5</accession>
<proteinExistence type="predicted"/>
<keyword evidence="2" id="KW-1185">Reference proteome</keyword>
<dbReference type="AlphaFoldDB" id="A0A9W6C9A5"/>
<evidence type="ECO:0000313" key="2">
    <source>
        <dbReference type="Proteomes" id="UP001145145"/>
    </source>
</evidence>
<reference evidence="1 2" key="1">
    <citation type="journal article" date="2023" name="Int. J. Syst. Evol. Microbiol.">
        <title>Sellimonas catena sp. nov., isolated from human faeces.</title>
        <authorList>
            <person name="Hisatomi A."/>
            <person name="Ohkuma M."/>
            <person name="Sakamoto M."/>
        </authorList>
    </citation>
    <scope>NUCLEOTIDE SEQUENCE [LARGE SCALE GENOMIC DNA]</scope>
    <source>
        <strain evidence="1 2">12EGH17</strain>
    </source>
</reference>
<comment type="caution">
    <text evidence="1">The sequence shown here is derived from an EMBL/GenBank/DDBJ whole genome shotgun (WGS) entry which is preliminary data.</text>
</comment>
<gene>
    <name evidence="1" type="ORF">Selli1_33360</name>
</gene>
<dbReference type="EMBL" id="BSBO01000050">
    <property type="protein sequence ID" value="GLG06162.1"/>
    <property type="molecule type" value="Genomic_DNA"/>
</dbReference>
<protein>
    <submittedName>
        <fullName evidence="1">Uncharacterized protein</fullName>
    </submittedName>
</protein>
<sequence>MTDLKRKIKLEKKKPEEPILWVIRYDNGDIGCLYAAREAEKKGSDYVIV</sequence>
<dbReference type="Proteomes" id="UP001145145">
    <property type="component" value="Unassembled WGS sequence"/>
</dbReference>
<name>A0A9W6C9A5_9FIRM</name>